<evidence type="ECO:0000313" key="4">
    <source>
        <dbReference type="Proteomes" id="UP001549921"/>
    </source>
</evidence>
<organism evidence="3 4">
    <name type="scientific">Loxostege sticticalis</name>
    <name type="common">Beet webworm moth</name>
    <dbReference type="NCBI Taxonomy" id="481309"/>
    <lineage>
        <taxon>Eukaryota</taxon>
        <taxon>Metazoa</taxon>
        <taxon>Ecdysozoa</taxon>
        <taxon>Arthropoda</taxon>
        <taxon>Hexapoda</taxon>
        <taxon>Insecta</taxon>
        <taxon>Pterygota</taxon>
        <taxon>Neoptera</taxon>
        <taxon>Endopterygota</taxon>
        <taxon>Lepidoptera</taxon>
        <taxon>Glossata</taxon>
        <taxon>Ditrysia</taxon>
        <taxon>Pyraloidea</taxon>
        <taxon>Crambidae</taxon>
        <taxon>Pyraustinae</taxon>
        <taxon>Loxostege</taxon>
    </lineage>
</organism>
<evidence type="ECO:0000313" key="3">
    <source>
        <dbReference type="EMBL" id="KAL0809879.1"/>
    </source>
</evidence>
<sequence>METRNKSKRLMPLPGGYRRGTLGADAECDSIRTVGGGEFSERTPAGTPEEATYRQPTVRTSESQTPPATDASQAASALKPTTTKAGKPRVRMKWDSEINTFIMRTYFQITNLESDLTQYRPMLLQRFLEKYPDANVSEQRLSDQRRAIIRNKYLSDDQIDQIKREVQSALEVNTNHTHQIMSQDPSTNILLHQDTQTTTDQNTQISYNTEQTQEITDTITNTAYSQTQQIPDINPQTFTDAQLIEILKDNFETNLLKYKGTDPGHRPKLPRLKTTRELSRIISIFNQEILPRKLTDIESIVDTHTLIYCTALTIVTHLKIRINTRTNRPTTNKPAWQMRLETDIEQLRKDIGRLTQFKNGNKAKKLVKKIDVHLDTLKQKLAIKSHRLNRYKKSQSRKQNNKLFSTNEKQFYRQFKQNTNVDQPPTAESLEEFWGNIWSNSVEHNQNAEWISNEKARSDSIPDMQFEDIGVDELTAIINKTHNWKAAGVDSIQNFWFKKLYSCHEILAKQISDILNGNNVLPEFLTKGITFMLPKSSKTQDPSQYRPITCLPTLYKIITSCITHRINEHIELNKILSEEQKGCRKFHRGCKEQLIIDSTVLQYSQKQKKDIFISYIDYKKAFDSIPHSWLLEILHIYKINPKIIEFLKNTMTSWRTTIHLRSSTNDISTRAVYIKR</sequence>
<dbReference type="Proteomes" id="UP001549921">
    <property type="component" value="Unassembled WGS sequence"/>
</dbReference>
<reference evidence="3 4" key="1">
    <citation type="submission" date="2024-06" db="EMBL/GenBank/DDBJ databases">
        <title>A chromosome-level genome assembly of beet webworm, Loxostege sticticalis.</title>
        <authorList>
            <person name="Zhang Y."/>
        </authorList>
    </citation>
    <scope>NUCLEOTIDE SEQUENCE [LARGE SCALE GENOMIC DNA]</scope>
    <source>
        <strain evidence="3">AQ028</strain>
        <tissue evidence="3">Male pupae</tissue>
    </source>
</reference>
<protein>
    <recommendedName>
        <fullName evidence="2">Reverse transcriptase domain-containing protein</fullName>
    </recommendedName>
</protein>
<dbReference type="Pfam" id="PF00078">
    <property type="entry name" value="RVT_1"/>
    <property type="match status" value="1"/>
</dbReference>
<accession>A0ABD0S9D6</accession>
<proteinExistence type="predicted"/>
<evidence type="ECO:0000256" key="1">
    <source>
        <dbReference type="SAM" id="MobiDB-lite"/>
    </source>
</evidence>
<dbReference type="GO" id="GO:0071897">
    <property type="term" value="P:DNA biosynthetic process"/>
    <property type="evidence" value="ECO:0007669"/>
    <property type="project" value="UniProtKB-ARBA"/>
</dbReference>
<feature type="domain" description="Reverse transcriptase" evidence="2">
    <location>
        <begin position="537"/>
        <end position="650"/>
    </location>
</feature>
<name>A0ABD0S9D6_LOXSC</name>
<dbReference type="CDD" id="cd01650">
    <property type="entry name" value="RT_nLTR_like"/>
    <property type="match status" value="1"/>
</dbReference>
<evidence type="ECO:0000259" key="2">
    <source>
        <dbReference type="Pfam" id="PF00078"/>
    </source>
</evidence>
<feature type="compositionally biased region" description="Polar residues" evidence="1">
    <location>
        <begin position="54"/>
        <end position="84"/>
    </location>
</feature>
<dbReference type="PANTHER" id="PTHR35450:SF2">
    <property type="entry name" value="REVERSE TRANSCRIPTASE DOMAIN-CONTAINING PROTEIN"/>
    <property type="match status" value="1"/>
</dbReference>
<dbReference type="EMBL" id="JBEDNZ010000028">
    <property type="protein sequence ID" value="KAL0809879.1"/>
    <property type="molecule type" value="Genomic_DNA"/>
</dbReference>
<dbReference type="SUPFAM" id="SSF56672">
    <property type="entry name" value="DNA/RNA polymerases"/>
    <property type="match status" value="1"/>
</dbReference>
<dbReference type="InterPro" id="IPR043502">
    <property type="entry name" value="DNA/RNA_pol_sf"/>
</dbReference>
<comment type="caution">
    <text evidence="3">The sequence shown here is derived from an EMBL/GenBank/DDBJ whole genome shotgun (WGS) entry which is preliminary data.</text>
</comment>
<feature type="region of interest" description="Disordered" evidence="1">
    <location>
        <begin position="1"/>
        <end position="89"/>
    </location>
</feature>
<dbReference type="PANTHER" id="PTHR35450">
    <property type="entry name" value="REVERSE TRANSCRIPTASE DOMAIN-CONTAINING PROTEIN"/>
    <property type="match status" value="1"/>
</dbReference>
<dbReference type="AlphaFoldDB" id="A0ABD0S9D6"/>
<gene>
    <name evidence="3" type="ORF">ABMA28_011359</name>
</gene>
<dbReference type="InterPro" id="IPR000477">
    <property type="entry name" value="RT_dom"/>
</dbReference>